<dbReference type="OMA" id="NCHEELF"/>
<evidence type="ECO:0000256" key="1">
    <source>
        <dbReference type="SAM" id="MobiDB-lite"/>
    </source>
</evidence>
<name>A0A401PV67_SCYTO</name>
<accession>A0A401PV67</accession>
<feature type="domain" description="Dedicator of cytokinesis C/D N-terminal" evidence="2">
    <location>
        <begin position="7"/>
        <end position="115"/>
    </location>
</feature>
<feature type="region of interest" description="Disordered" evidence="1">
    <location>
        <begin position="371"/>
        <end position="392"/>
    </location>
</feature>
<dbReference type="GO" id="GO:0007409">
    <property type="term" value="P:axonogenesis"/>
    <property type="evidence" value="ECO:0007669"/>
    <property type="project" value="TreeGrafter"/>
</dbReference>
<dbReference type="PANTHER" id="PTHR23317:SF78">
    <property type="entry name" value="DEDICATOR OF CYTOKINESIS PROTEIN 7"/>
    <property type="match status" value="1"/>
</dbReference>
<gene>
    <name evidence="3" type="ORF">scyTo_0019953</name>
</gene>
<dbReference type="STRING" id="75743.A0A401PV67"/>
<dbReference type="OrthoDB" id="47328at2759"/>
<dbReference type="EMBL" id="BFAA01015405">
    <property type="protein sequence ID" value="GCB77008.1"/>
    <property type="molecule type" value="Genomic_DNA"/>
</dbReference>
<sequence length="464" mass="53421">FLVPLTEAVDPVDFEDYVLMHPPIIDPGPLRDLLEFPPDDIEVIYSPRECRTLVQAVPEESDVEPHVRDCVKTYTEDWAIVNRKYHKLSTGFNPNTLDKQKERQKGLPRQIFESDEIPDTNSYQDDQDDLKRRSVSIDDTPRGSWACSIFDLKNSLPDAVLPNLLDRSPIEEIDQQNEEQRKGNRHKELFALYPAPDEDEPIERHSIPEVPREHFGQRLLVKCLSLKFEIEIEPIFASLALYDVREKKKISENFFFDLNSEQIKGMLRPHVPPVAISTLARSAIFSITYPCQDVFLVIKLEKVLQQGDIGECAEPYMIFKESDMTKNKEKLEKLKSQAEQFCHRLGKYRMPFAWTAIHLMNIVNSAGSLERDSTDSEIGAGERKGSWSERRNSGLVGRRSLERTTGDESCNLSSFRPATLTVTNFFKQEGDRLSDEDLYKFLADMRRPSSVLRRLRPITGKLKC</sequence>
<dbReference type="InterPro" id="IPR021816">
    <property type="entry name" value="DOCK_C/D_N"/>
</dbReference>
<dbReference type="GO" id="GO:0007264">
    <property type="term" value="P:small GTPase-mediated signal transduction"/>
    <property type="evidence" value="ECO:0007669"/>
    <property type="project" value="InterPro"/>
</dbReference>
<dbReference type="Pfam" id="PF11878">
    <property type="entry name" value="DOCK_C-D_N"/>
    <property type="match status" value="1"/>
</dbReference>
<keyword evidence="4" id="KW-1185">Reference proteome</keyword>
<dbReference type="GO" id="GO:0005085">
    <property type="term" value="F:guanyl-nucleotide exchange factor activity"/>
    <property type="evidence" value="ECO:0007669"/>
    <property type="project" value="InterPro"/>
</dbReference>
<dbReference type="Proteomes" id="UP000288216">
    <property type="component" value="Unassembled WGS sequence"/>
</dbReference>
<evidence type="ECO:0000313" key="4">
    <source>
        <dbReference type="Proteomes" id="UP000288216"/>
    </source>
</evidence>
<reference evidence="3 4" key="1">
    <citation type="journal article" date="2018" name="Nat. Ecol. Evol.">
        <title>Shark genomes provide insights into elasmobranch evolution and the origin of vertebrates.</title>
        <authorList>
            <person name="Hara Y"/>
            <person name="Yamaguchi K"/>
            <person name="Onimaru K"/>
            <person name="Kadota M"/>
            <person name="Koyanagi M"/>
            <person name="Keeley SD"/>
            <person name="Tatsumi K"/>
            <person name="Tanaka K"/>
            <person name="Motone F"/>
            <person name="Kageyama Y"/>
            <person name="Nozu R"/>
            <person name="Adachi N"/>
            <person name="Nishimura O"/>
            <person name="Nakagawa R"/>
            <person name="Tanegashima C"/>
            <person name="Kiyatake I"/>
            <person name="Matsumoto R"/>
            <person name="Murakumo K"/>
            <person name="Nishida K"/>
            <person name="Terakita A"/>
            <person name="Kuratani S"/>
            <person name="Sato K"/>
            <person name="Hyodo S Kuraku.S."/>
        </authorList>
    </citation>
    <scope>NUCLEOTIDE SEQUENCE [LARGE SCALE GENOMIC DNA]</scope>
</reference>
<dbReference type="AlphaFoldDB" id="A0A401PV67"/>
<organism evidence="3 4">
    <name type="scientific">Scyliorhinus torazame</name>
    <name type="common">Cloudy catshark</name>
    <name type="synonym">Catulus torazame</name>
    <dbReference type="NCBI Taxonomy" id="75743"/>
    <lineage>
        <taxon>Eukaryota</taxon>
        <taxon>Metazoa</taxon>
        <taxon>Chordata</taxon>
        <taxon>Craniata</taxon>
        <taxon>Vertebrata</taxon>
        <taxon>Chondrichthyes</taxon>
        <taxon>Elasmobranchii</taxon>
        <taxon>Galeomorphii</taxon>
        <taxon>Galeoidea</taxon>
        <taxon>Carcharhiniformes</taxon>
        <taxon>Scyliorhinidae</taxon>
        <taxon>Scyliorhinus</taxon>
    </lineage>
</organism>
<protein>
    <recommendedName>
        <fullName evidence="2">Dedicator of cytokinesis C/D N-terminal domain-containing protein</fullName>
    </recommendedName>
</protein>
<dbReference type="PANTHER" id="PTHR23317">
    <property type="entry name" value="DEDICATOR OF CYTOKINESIS DOCK"/>
    <property type="match status" value="1"/>
</dbReference>
<comment type="caution">
    <text evidence="3">The sequence shown here is derived from an EMBL/GenBank/DDBJ whole genome shotgun (WGS) entry which is preliminary data.</text>
</comment>
<evidence type="ECO:0000313" key="3">
    <source>
        <dbReference type="EMBL" id="GCB77008.1"/>
    </source>
</evidence>
<feature type="region of interest" description="Disordered" evidence="1">
    <location>
        <begin position="91"/>
        <end position="135"/>
    </location>
</feature>
<evidence type="ECO:0000259" key="2">
    <source>
        <dbReference type="Pfam" id="PF11878"/>
    </source>
</evidence>
<feature type="non-terminal residue" evidence="3">
    <location>
        <position position="1"/>
    </location>
</feature>
<proteinExistence type="predicted"/>
<dbReference type="InterPro" id="IPR026791">
    <property type="entry name" value="DOCK"/>
</dbReference>